<sequence>MPIHNKLVRDRIPEIIEKTGKNFSTKILAHDEYIQELRKKSYEELEEYMNAGNDEDALEELADLLEIIHALIECHGARFEHVEEIRKEKAEKRGGFKERIYLLEVEDE</sequence>
<reference evidence="1 2" key="1">
    <citation type="submission" date="2023-07" db="EMBL/GenBank/DDBJ databases">
        <title>Genomic Encyclopedia of Type Strains, Phase IV (KMG-IV): sequencing the most valuable type-strain genomes for metagenomic binning, comparative biology and taxonomic classification.</title>
        <authorList>
            <person name="Goeker M."/>
        </authorList>
    </citation>
    <scope>NUCLEOTIDE SEQUENCE [LARGE SCALE GENOMIC DNA]</scope>
    <source>
        <strain evidence="1 2">DSM 23948</strain>
    </source>
</reference>
<comment type="caution">
    <text evidence="1">The sequence shown here is derived from an EMBL/GenBank/DDBJ whole genome shotgun (WGS) entry which is preliminary data.</text>
</comment>
<proteinExistence type="predicted"/>
<dbReference type="CDD" id="cd11532">
    <property type="entry name" value="NTP-PPase_COG4997"/>
    <property type="match status" value="1"/>
</dbReference>
<dbReference type="RefSeq" id="WP_307149246.1">
    <property type="nucleotide sequence ID" value="NZ_JAUSTU010000003.1"/>
</dbReference>
<evidence type="ECO:0000313" key="2">
    <source>
        <dbReference type="Proteomes" id="UP001231362"/>
    </source>
</evidence>
<dbReference type="SUPFAM" id="SSF101386">
    <property type="entry name" value="all-alpha NTP pyrophosphatases"/>
    <property type="match status" value="1"/>
</dbReference>
<keyword evidence="2" id="KW-1185">Reference proteome</keyword>
<dbReference type="Proteomes" id="UP001231362">
    <property type="component" value="Unassembled WGS sequence"/>
</dbReference>
<accession>A0ABT9V119</accession>
<protein>
    <submittedName>
        <fullName evidence="1">House-cleaning noncanonical NTP pyrophosphatase (MazG superfamily)</fullName>
    </submittedName>
</protein>
<organism evidence="1 2">
    <name type="scientific">Anoxybacillus andreesenii</name>
    <dbReference type="NCBI Taxonomy" id="1325932"/>
    <lineage>
        <taxon>Bacteria</taxon>
        <taxon>Bacillati</taxon>
        <taxon>Bacillota</taxon>
        <taxon>Bacilli</taxon>
        <taxon>Bacillales</taxon>
        <taxon>Anoxybacillaceae</taxon>
        <taxon>Anoxybacillus</taxon>
    </lineage>
</organism>
<gene>
    <name evidence="1" type="ORF">J2S07_000952</name>
</gene>
<evidence type="ECO:0000313" key="1">
    <source>
        <dbReference type="EMBL" id="MDQ0154648.1"/>
    </source>
</evidence>
<dbReference type="InterPro" id="IPR038735">
    <property type="entry name" value="MSMEG_1276-like_NTP-PPase_dom"/>
</dbReference>
<dbReference type="EMBL" id="JAUSTU010000003">
    <property type="protein sequence ID" value="MDQ0154648.1"/>
    <property type="molecule type" value="Genomic_DNA"/>
</dbReference>
<name>A0ABT9V119_9BACL</name>